<keyword evidence="2" id="KW-1185">Reference proteome</keyword>
<reference evidence="1 2" key="1">
    <citation type="journal article" date="2021" name="Nat. Plants">
        <title>The Taxus genome provides insights into paclitaxel biosynthesis.</title>
        <authorList>
            <person name="Xiong X."/>
            <person name="Gou J."/>
            <person name="Liao Q."/>
            <person name="Li Y."/>
            <person name="Zhou Q."/>
            <person name="Bi G."/>
            <person name="Li C."/>
            <person name="Du R."/>
            <person name="Wang X."/>
            <person name="Sun T."/>
            <person name="Guo L."/>
            <person name="Liang H."/>
            <person name="Lu P."/>
            <person name="Wu Y."/>
            <person name="Zhang Z."/>
            <person name="Ro D.K."/>
            <person name="Shang Y."/>
            <person name="Huang S."/>
            <person name="Yan J."/>
        </authorList>
    </citation>
    <scope>NUCLEOTIDE SEQUENCE [LARGE SCALE GENOMIC DNA]</scope>
    <source>
        <strain evidence="1">Ta-2019</strain>
    </source>
</reference>
<dbReference type="AlphaFoldDB" id="A0AA38GXB6"/>
<feature type="non-terminal residue" evidence="1">
    <location>
        <position position="1"/>
    </location>
</feature>
<protein>
    <submittedName>
        <fullName evidence="1">Uncharacterized protein</fullName>
    </submittedName>
</protein>
<evidence type="ECO:0000313" key="1">
    <source>
        <dbReference type="EMBL" id="KAH9330494.1"/>
    </source>
</evidence>
<organism evidence="1 2">
    <name type="scientific">Taxus chinensis</name>
    <name type="common">Chinese yew</name>
    <name type="synonym">Taxus wallichiana var. chinensis</name>
    <dbReference type="NCBI Taxonomy" id="29808"/>
    <lineage>
        <taxon>Eukaryota</taxon>
        <taxon>Viridiplantae</taxon>
        <taxon>Streptophyta</taxon>
        <taxon>Embryophyta</taxon>
        <taxon>Tracheophyta</taxon>
        <taxon>Spermatophyta</taxon>
        <taxon>Pinopsida</taxon>
        <taxon>Pinidae</taxon>
        <taxon>Conifers II</taxon>
        <taxon>Cupressales</taxon>
        <taxon>Taxaceae</taxon>
        <taxon>Taxus</taxon>
    </lineage>
</organism>
<dbReference type="EMBL" id="JAHRHJ020000001">
    <property type="protein sequence ID" value="KAH9330494.1"/>
    <property type="molecule type" value="Genomic_DNA"/>
</dbReference>
<sequence>YADNEFSAKALRSFKWQCKTFSRREKNLWKNDFNLFHPFPKTTLYEGRSGCAMIAGYANNEFSAKAFQSFKWQCKNFSRRDKNSWKNDFNLVHPFPKMTLYECRSGCAMIAGYGDNEFSAKALQSFKWQCKTFSRGEKNSWKNDFNSVHPFPKMTLYEGQSGCS</sequence>
<accession>A0AA38GXB6</accession>
<dbReference type="Proteomes" id="UP000824469">
    <property type="component" value="Unassembled WGS sequence"/>
</dbReference>
<comment type="caution">
    <text evidence="1">The sequence shown here is derived from an EMBL/GenBank/DDBJ whole genome shotgun (WGS) entry which is preliminary data.</text>
</comment>
<evidence type="ECO:0000313" key="2">
    <source>
        <dbReference type="Proteomes" id="UP000824469"/>
    </source>
</evidence>
<proteinExistence type="predicted"/>
<name>A0AA38GXB6_TAXCH</name>
<gene>
    <name evidence="1" type="ORF">KI387_002602</name>
</gene>